<dbReference type="AlphaFoldDB" id="A0A1I5E8N0"/>
<evidence type="ECO:0000313" key="1">
    <source>
        <dbReference type="EMBL" id="SFO07703.1"/>
    </source>
</evidence>
<dbReference type="Proteomes" id="UP000199236">
    <property type="component" value="Unassembled WGS sequence"/>
</dbReference>
<dbReference type="EMBL" id="FOVR01000003">
    <property type="protein sequence ID" value="SFO07703.1"/>
    <property type="molecule type" value="Genomic_DNA"/>
</dbReference>
<dbReference type="STRING" id="655353.SAMN04488056_10374"/>
<sequence>MSSNTIASAGVSRLRLFREVYLALVCFLFAPTACGCPCNK</sequence>
<reference evidence="1 2" key="1">
    <citation type="submission" date="2016-10" db="EMBL/GenBank/DDBJ databases">
        <authorList>
            <person name="de Groot N.N."/>
        </authorList>
    </citation>
    <scope>NUCLEOTIDE SEQUENCE [LARGE SCALE GENOMIC DNA]</scope>
    <source>
        <strain evidence="1 2">CGMCC 1.9157</strain>
    </source>
</reference>
<accession>A0A1I5E8N0</accession>
<protein>
    <submittedName>
        <fullName evidence="1">Uncharacterized protein</fullName>
    </submittedName>
</protein>
<evidence type="ECO:0000313" key="2">
    <source>
        <dbReference type="Proteomes" id="UP000199236"/>
    </source>
</evidence>
<organism evidence="1 2">
    <name type="scientific">Cohaesibacter marisflavi</name>
    <dbReference type="NCBI Taxonomy" id="655353"/>
    <lineage>
        <taxon>Bacteria</taxon>
        <taxon>Pseudomonadati</taxon>
        <taxon>Pseudomonadota</taxon>
        <taxon>Alphaproteobacteria</taxon>
        <taxon>Hyphomicrobiales</taxon>
        <taxon>Cohaesibacteraceae</taxon>
    </lineage>
</organism>
<name>A0A1I5E8N0_9HYPH</name>
<gene>
    <name evidence="1" type="ORF">SAMN04488056_10374</name>
</gene>
<keyword evidence="2" id="KW-1185">Reference proteome</keyword>
<proteinExistence type="predicted"/>